<comment type="catalytic activity">
    <reaction evidence="1">
        <text>ATP + protein L-histidine = ADP + protein N-phospho-L-histidine.</text>
        <dbReference type="EC" id="2.7.13.3"/>
    </reaction>
</comment>
<evidence type="ECO:0000256" key="1">
    <source>
        <dbReference type="ARBA" id="ARBA00000085"/>
    </source>
</evidence>
<dbReference type="Pfam" id="PF02518">
    <property type="entry name" value="HATPase_c"/>
    <property type="match status" value="1"/>
</dbReference>
<dbReference type="AlphaFoldDB" id="A0A1T4MF55"/>
<dbReference type="InterPro" id="IPR004358">
    <property type="entry name" value="Sig_transdc_His_kin-like_C"/>
</dbReference>
<dbReference type="OrthoDB" id="2514702at2"/>
<dbReference type="EC" id="2.7.13.3" evidence="2"/>
<dbReference type="InterPro" id="IPR010559">
    <property type="entry name" value="Sig_transdc_His_kin_internal"/>
</dbReference>
<keyword evidence="3 6" id="KW-0808">Transferase</keyword>
<dbReference type="Gene3D" id="3.30.565.10">
    <property type="entry name" value="Histidine kinase-like ATPase, C-terminal domain"/>
    <property type="match status" value="1"/>
</dbReference>
<dbReference type="InterPro" id="IPR050640">
    <property type="entry name" value="Bact_2-comp_sensor_kinase"/>
</dbReference>
<name>A0A1T4MF55_9ACTN</name>
<organism evidence="6 7">
    <name type="scientific">Marinactinospora thermotolerans DSM 45154</name>
    <dbReference type="NCBI Taxonomy" id="1122192"/>
    <lineage>
        <taxon>Bacteria</taxon>
        <taxon>Bacillati</taxon>
        <taxon>Actinomycetota</taxon>
        <taxon>Actinomycetes</taxon>
        <taxon>Streptosporangiales</taxon>
        <taxon>Nocardiopsidaceae</taxon>
        <taxon>Marinactinospora</taxon>
    </lineage>
</organism>
<gene>
    <name evidence="6" type="ORF">SAMN02745673_01095</name>
</gene>
<evidence type="ECO:0000313" key="6">
    <source>
        <dbReference type="EMBL" id="SJZ65659.1"/>
    </source>
</evidence>
<dbReference type="GO" id="GO:0000155">
    <property type="term" value="F:phosphorelay sensor kinase activity"/>
    <property type="evidence" value="ECO:0007669"/>
    <property type="project" value="InterPro"/>
</dbReference>
<dbReference type="SMART" id="SM00387">
    <property type="entry name" value="HATPase_c"/>
    <property type="match status" value="1"/>
</dbReference>
<evidence type="ECO:0000256" key="3">
    <source>
        <dbReference type="ARBA" id="ARBA00022777"/>
    </source>
</evidence>
<dbReference type="RefSeq" id="WP_078760469.1">
    <property type="nucleotide sequence ID" value="NZ_FUWS01000002.1"/>
</dbReference>
<reference evidence="6 7" key="1">
    <citation type="submission" date="2017-02" db="EMBL/GenBank/DDBJ databases">
        <authorList>
            <person name="Peterson S.W."/>
        </authorList>
    </citation>
    <scope>NUCLEOTIDE SEQUENCE [LARGE SCALE GENOMIC DNA]</scope>
    <source>
        <strain evidence="6 7">DSM 45154</strain>
    </source>
</reference>
<sequence>MVYVAITAGLIALACCCELLRRVSAERSRAAAPVAETTRSTLGIAALAAPALRQGLRSGPAGRAVRHLRVLLGARAVAIVDAEGLLAWDGAGPGCVDAVELARPVLAGGRPQTLPRPSCDDSACPLGSGAVAPLTVADRVVGALLAFGRPGVPALTEATVEVARWASGQLELADLDRVRARLADAQLRALRLQISPHFVYNCLTTIASFVRTDPVRARALLLDFADFARYSFRSSRNLTTLEEELRSIDRYLALERARFGGRLSLKVRVAPEVLSVKVPFLCLQPLVENAIRHGLETRTGTGLVSLTARDAGPEAHISVEDDGVGMDPERLRAILAGEAAGTSGIGLANVDERLRNMFGDAYGLVIETGIGMGTKVNLRIPKFRPEGMGG</sequence>
<dbReference type="InterPro" id="IPR005467">
    <property type="entry name" value="His_kinase_dom"/>
</dbReference>
<keyword evidence="3 6" id="KW-0418">Kinase</keyword>
<dbReference type="PROSITE" id="PS50109">
    <property type="entry name" value="HIS_KIN"/>
    <property type="match status" value="1"/>
</dbReference>
<dbReference type="PANTHER" id="PTHR34220">
    <property type="entry name" value="SENSOR HISTIDINE KINASE YPDA"/>
    <property type="match status" value="1"/>
</dbReference>
<dbReference type="EMBL" id="FUWS01000002">
    <property type="protein sequence ID" value="SJZ65659.1"/>
    <property type="molecule type" value="Genomic_DNA"/>
</dbReference>
<dbReference type="STRING" id="1122192.SAMN02745673_01095"/>
<dbReference type="Pfam" id="PF06580">
    <property type="entry name" value="His_kinase"/>
    <property type="match status" value="1"/>
</dbReference>
<evidence type="ECO:0000256" key="2">
    <source>
        <dbReference type="ARBA" id="ARBA00012438"/>
    </source>
</evidence>
<accession>A0A1T4MF55</accession>
<feature type="domain" description="Histidine kinase" evidence="5">
    <location>
        <begin position="283"/>
        <end position="384"/>
    </location>
</feature>
<dbReference type="InterPro" id="IPR003594">
    <property type="entry name" value="HATPase_dom"/>
</dbReference>
<evidence type="ECO:0000259" key="5">
    <source>
        <dbReference type="PROSITE" id="PS50109"/>
    </source>
</evidence>
<dbReference type="InterPro" id="IPR036890">
    <property type="entry name" value="HATPase_C_sf"/>
</dbReference>
<dbReference type="Proteomes" id="UP000190637">
    <property type="component" value="Unassembled WGS sequence"/>
</dbReference>
<dbReference type="GO" id="GO:0016020">
    <property type="term" value="C:membrane"/>
    <property type="evidence" value="ECO:0007669"/>
    <property type="project" value="InterPro"/>
</dbReference>
<protein>
    <recommendedName>
        <fullName evidence="2">histidine kinase</fullName>
        <ecNumber evidence="2">2.7.13.3</ecNumber>
    </recommendedName>
</protein>
<dbReference type="PANTHER" id="PTHR34220:SF7">
    <property type="entry name" value="SENSOR HISTIDINE KINASE YPDA"/>
    <property type="match status" value="1"/>
</dbReference>
<keyword evidence="7" id="KW-1185">Reference proteome</keyword>
<proteinExistence type="predicted"/>
<dbReference type="SUPFAM" id="SSF55874">
    <property type="entry name" value="ATPase domain of HSP90 chaperone/DNA topoisomerase II/histidine kinase"/>
    <property type="match status" value="1"/>
</dbReference>
<keyword evidence="4" id="KW-0902">Two-component regulatory system</keyword>
<dbReference type="PRINTS" id="PR00344">
    <property type="entry name" value="BCTRLSENSOR"/>
</dbReference>
<evidence type="ECO:0000256" key="4">
    <source>
        <dbReference type="ARBA" id="ARBA00023012"/>
    </source>
</evidence>
<evidence type="ECO:0000313" key="7">
    <source>
        <dbReference type="Proteomes" id="UP000190637"/>
    </source>
</evidence>